<dbReference type="EC" id="2.1.2.10" evidence="5"/>
<comment type="subunit">
    <text evidence="5">The glycine cleavage system is composed of four proteins: P, T, L and H.</text>
</comment>
<reference evidence="9" key="1">
    <citation type="submission" date="2022-09" db="EMBL/GenBank/DDBJ databases">
        <title>Diverse halophilic archaea isolated from saline environments.</title>
        <authorList>
            <person name="Cui H.-L."/>
        </authorList>
    </citation>
    <scope>NUCLEOTIDE SEQUENCE</scope>
    <source>
        <strain evidence="9">ZS-35-S2</strain>
    </source>
</reference>
<dbReference type="Gene3D" id="3.30.1360.120">
    <property type="entry name" value="Probable tRNA modification gtpase trme, domain 1"/>
    <property type="match status" value="1"/>
</dbReference>
<evidence type="ECO:0000313" key="9">
    <source>
        <dbReference type="EMBL" id="UWM56434.1"/>
    </source>
</evidence>
<dbReference type="InterPro" id="IPR028896">
    <property type="entry name" value="GcvT/YgfZ/DmdA"/>
</dbReference>
<dbReference type="InterPro" id="IPR027266">
    <property type="entry name" value="TrmE/GcvT-like"/>
</dbReference>
<dbReference type="FunFam" id="2.40.30.110:FF:000003">
    <property type="entry name" value="Aminomethyltransferase"/>
    <property type="match status" value="1"/>
</dbReference>
<comment type="similarity">
    <text evidence="1 5">Belongs to the GcvT family.</text>
</comment>
<dbReference type="AlphaFoldDB" id="A0A9E7UCZ1"/>
<gene>
    <name evidence="5 9" type="primary">gcvT</name>
    <name evidence="9" type="ORF">N0B31_09100</name>
</gene>
<evidence type="ECO:0000256" key="1">
    <source>
        <dbReference type="ARBA" id="ARBA00008609"/>
    </source>
</evidence>
<dbReference type="GO" id="GO:0005960">
    <property type="term" value="C:glycine cleavage complex"/>
    <property type="evidence" value="ECO:0007669"/>
    <property type="project" value="InterPro"/>
</dbReference>
<dbReference type="GO" id="GO:0004047">
    <property type="term" value="F:aminomethyltransferase activity"/>
    <property type="evidence" value="ECO:0007669"/>
    <property type="project" value="UniProtKB-UniRule"/>
</dbReference>
<dbReference type="Proteomes" id="UP001057580">
    <property type="component" value="Chromosome"/>
</dbReference>
<name>A0A9E7UCZ1_9EURY</name>
<evidence type="ECO:0000256" key="3">
    <source>
        <dbReference type="ARBA" id="ARBA00022679"/>
    </source>
</evidence>
<dbReference type="GO" id="GO:0019464">
    <property type="term" value="P:glycine decarboxylation via glycine cleavage system"/>
    <property type="evidence" value="ECO:0007669"/>
    <property type="project" value="UniProtKB-UniRule"/>
</dbReference>
<dbReference type="InterPro" id="IPR029043">
    <property type="entry name" value="GcvT/YgfZ_C"/>
</dbReference>
<comment type="function">
    <text evidence="5">The glycine cleavage system catalyzes the degradation of glycine.</text>
</comment>
<evidence type="ECO:0000259" key="7">
    <source>
        <dbReference type="Pfam" id="PF01571"/>
    </source>
</evidence>
<comment type="catalytic activity">
    <reaction evidence="4 5">
        <text>N(6)-[(R)-S(8)-aminomethyldihydrolipoyl]-L-lysyl-[protein] + (6S)-5,6,7,8-tetrahydrofolate = N(6)-[(R)-dihydrolipoyl]-L-lysyl-[protein] + (6R)-5,10-methylene-5,6,7,8-tetrahydrofolate + NH4(+)</text>
        <dbReference type="Rhea" id="RHEA:16945"/>
        <dbReference type="Rhea" id="RHEA-COMP:10475"/>
        <dbReference type="Rhea" id="RHEA-COMP:10492"/>
        <dbReference type="ChEBI" id="CHEBI:15636"/>
        <dbReference type="ChEBI" id="CHEBI:28938"/>
        <dbReference type="ChEBI" id="CHEBI:57453"/>
        <dbReference type="ChEBI" id="CHEBI:83100"/>
        <dbReference type="ChEBI" id="CHEBI:83143"/>
        <dbReference type="EC" id="2.1.2.10"/>
    </reaction>
</comment>
<evidence type="ECO:0000256" key="6">
    <source>
        <dbReference type="PIRSR" id="PIRSR006487-1"/>
    </source>
</evidence>
<feature type="domain" description="Aminomethyltransferase C-terminal" evidence="8">
    <location>
        <begin position="288"/>
        <end position="366"/>
    </location>
</feature>
<feature type="binding site" evidence="6">
    <location>
        <position position="205"/>
    </location>
    <ligand>
        <name>substrate</name>
    </ligand>
</feature>
<protein>
    <recommendedName>
        <fullName evidence="5">Probable aminomethyltransferase</fullName>
        <ecNumber evidence="5">2.1.2.10</ecNumber>
    </recommendedName>
    <alternativeName>
        <fullName evidence="5">Glycine cleavage system T protein</fullName>
    </alternativeName>
</protein>
<dbReference type="PIRSF" id="PIRSF006487">
    <property type="entry name" value="GcvT"/>
    <property type="match status" value="1"/>
</dbReference>
<dbReference type="PANTHER" id="PTHR43757">
    <property type="entry name" value="AMINOMETHYLTRANSFERASE"/>
    <property type="match status" value="1"/>
</dbReference>
<dbReference type="Pfam" id="PF01571">
    <property type="entry name" value="GCV_T"/>
    <property type="match status" value="1"/>
</dbReference>
<dbReference type="GeneID" id="74942576"/>
<feature type="domain" description="GCVT N-terminal" evidence="7">
    <location>
        <begin position="9"/>
        <end position="268"/>
    </location>
</feature>
<dbReference type="KEGG" id="ssai:N0B31_09100"/>
<keyword evidence="3 5" id="KW-0808">Transferase</keyword>
<dbReference type="InterPro" id="IPR013977">
    <property type="entry name" value="GcvT_C"/>
</dbReference>
<dbReference type="InterPro" id="IPR006223">
    <property type="entry name" value="GcvT"/>
</dbReference>
<dbReference type="RefSeq" id="WP_260643548.1">
    <property type="nucleotide sequence ID" value="NZ_CP104003.1"/>
</dbReference>
<evidence type="ECO:0000259" key="8">
    <source>
        <dbReference type="Pfam" id="PF08669"/>
    </source>
</evidence>
<evidence type="ECO:0000313" key="10">
    <source>
        <dbReference type="Proteomes" id="UP001057580"/>
    </source>
</evidence>
<sequence length="368" mass="39671">MALRKPPLREAHAERGATFTEFGGWDMPVEFDSIRAEHSAVREAAGIFDVSHMGQIEVTGPDSETLMQRLTSNDVSALDPGEAQYGVITDEDGIILDDTVTYCLPESHPADYLFVPNAGHDEQMHGRWTGYRDDHDLDAVVENATDDTAMFAVQGPDAVGLAVEAFGGMVRDLSRFEATLATLEATGEVECLVARTGYTGEDGVEVVCPARAAAAVYDAFADAEPCGLGARDTLRIEAGFLLSGQDFDPEENPRTPYEAGLGWTVKLDTEFVGRDALEAAEAEGVDEKFVGFRLLDRGVPRHGYDIVNTEGTIVGEVTSGTMSPTLGEPVGMGYVPVEYADPGTVVRVVVRGQQKRARVQPLPFLDKP</sequence>
<evidence type="ECO:0000256" key="5">
    <source>
        <dbReference type="HAMAP-Rule" id="MF_00259"/>
    </source>
</evidence>
<keyword evidence="10" id="KW-1185">Reference proteome</keyword>
<accession>A0A9E7UCZ1</accession>
<evidence type="ECO:0000256" key="4">
    <source>
        <dbReference type="ARBA" id="ARBA00047665"/>
    </source>
</evidence>
<dbReference type="NCBIfam" id="NF001567">
    <property type="entry name" value="PRK00389.1"/>
    <property type="match status" value="1"/>
</dbReference>
<dbReference type="SUPFAM" id="SSF103025">
    <property type="entry name" value="Folate-binding domain"/>
    <property type="match status" value="1"/>
</dbReference>
<dbReference type="NCBIfam" id="TIGR00528">
    <property type="entry name" value="gcvT"/>
    <property type="match status" value="1"/>
</dbReference>
<organism evidence="9 10">
    <name type="scientific">Salinirubellus salinus</name>
    <dbReference type="NCBI Taxonomy" id="1364945"/>
    <lineage>
        <taxon>Archaea</taxon>
        <taxon>Methanobacteriati</taxon>
        <taxon>Methanobacteriota</taxon>
        <taxon>Stenosarchaea group</taxon>
        <taxon>Halobacteria</taxon>
        <taxon>Halobacteriales</taxon>
        <taxon>Natronomonadaceae</taxon>
        <taxon>Salinirubellus</taxon>
    </lineage>
</organism>
<keyword evidence="2 5" id="KW-0032">Aminotransferase</keyword>
<dbReference type="GO" id="GO:0008483">
    <property type="term" value="F:transaminase activity"/>
    <property type="evidence" value="ECO:0007669"/>
    <property type="project" value="UniProtKB-KW"/>
</dbReference>
<dbReference type="SUPFAM" id="SSF101790">
    <property type="entry name" value="Aminomethyltransferase beta-barrel domain"/>
    <property type="match status" value="1"/>
</dbReference>
<evidence type="ECO:0000256" key="2">
    <source>
        <dbReference type="ARBA" id="ARBA00022576"/>
    </source>
</evidence>
<dbReference type="EMBL" id="CP104003">
    <property type="protein sequence ID" value="UWM56434.1"/>
    <property type="molecule type" value="Genomic_DNA"/>
</dbReference>
<dbReference type="InterPro" id="IPR006222">
    <property type="entry name" value="GCVT_N"/>
</dbReference>
<dbReference type="InterPro" id="IPR022903">
    <property type="entry name" value="GcvT_bac"/>
</dbReference>
<dbReference type="Pfam" id="PF08669">
    <property type="entry name" value="GCV_T_C"/>
    <property type="match status" value="1"/>
</dbReference>
<dbReference type="HAMAP" id="MF_00259">
    <property type="entry name" value="GcvT"/>
    <property type="match status" value="1"/>
</dbReference>
<dbReference type="PANTHER" id="PTHR43757:SF2">
    <property type="entry name" value="AMINOMETHYLTRANSFERASE, MITOCHONDRIAL"/>
    <property type="match status" value="1"/>
</dbReference>
<proteinExistence type="inferred from homology"/>